<feature type="region of interest" description="Disordered" evidence="1">
    <location>
        <begin position="1"/>
        <end position="29"/>
    </location>
</feature>
<keyword evidence="3" id="KW-1185">Reference proteome</keyword>
<reference evidence="2" key="1">
    <citation type="submission" date="2021-02" db="EMBL/GenBank/DDBJ databases">
        <authorList>
            <person name="Dougan E. K."/>
            <person name="Rhodes N."/>
            <person name="Thang M."/>
            <person name="Chan C."/>
        </authorList>
    </citation>
    <scope>NUCLEOTIDE SEQUENCE</scope>
</reference>
<proteinExistence type="predicted"/>
<accession>A0A812TL00</accession>
<name>A0A812TL00_9DINO</name>
<comment type="caution">
    <text evidence="2">The sequence shown here is derived from an EMBL/GenBank/DDBJ whole genome shotgun (WGS) entry which is preliminary data.</text>
</comment>
<evidence type="ECO:0000313" key="2">
    <source>
        <dbReference type="EMBL" id="CAE7531324.1"/>
    </source>
</evidence>
<evidence type="ECO:0000313" key="3">
    <source>
        <dbReference type="Proteomes" id="UP000604046"/>
    </source>
</evidence>
<dbReference type="AlphaFoldDB" id="A0A812TL00"/>
<sequence>MHEAINAGTWYRGEPEPLGQREAGFAARPPPHCGQRLACKDAGRGARLLSYAHLQPKAPSAAVACDAAALQVAVVGCTAQAKALAESVKTACDSSSYSDRRVSAHPEPCAAKALL</sequence>
<dbReference type="Proteomes" id="UP000604046">
    <property type="component" value="Unassembled WGS sequence"/>
</dbReference>
<dbReference type="EMBL" id="CAJNDS010002575">
    <property type="protein sequence ID" value="CAE7531324.1"/>
    <property type="molecule type" value="Genomic_DNA"/>
</dbReference>
<protein>
    <submittedName>
        <fullName evidence="2">Uncharacterized protein</fullName>
    </submittedName>
</protein>
<gene>
    <name evidence="2" type="ORF">SNAT2548_LOCUS29768</name>
</gene>
<evidence type="ECO:0000256" key="1">
    <source>
        <dbReference type="SAM" id="MobiDB-lite"/>
    </source>
</evidence>
<organism evidence="2 3">
    <name type="scientific">Symbiodinium natans</name>
    <dbReference type="NCBI Taxonomy" id="878477"/>
    <lineage>
        <taxon>Eukaryota</taxon>
        <taxon>Sar</taxon>
        <taxon>Alveolata</taxon>
        <taxon>Dinophyceae</taxon>
        <taxon>Suessiales</taxon>
        <taxon>Symbiodiniaceae</taxon>
        <taxon>Symbiodinium</taxon>
    </lineage>
</organism>